<sequence>MLKINKSKSVIGVLSLLLLVTLVPSANAGKPGSTPSLNGTLCKSFGGTWKAGKNGTCSMVNLGGSSINNKDFVINNGDTLFIQYSNFSNYATITNYGVISTLNGGFDNISPGKVINQPTGIIYGCLSGTVENYGNINCY</sequence>
<proteinExistence type="predicted"/>
<dbReference type="EMBL" id="CAFAAZ010000004">
    <property type="protein sequence ID" value="CAB4819426.1"/>
    <property type="molecule type" value="Genomic_DNA"/>
</dbReference>
<reference evidence="3" key="1">
    <citation type="submission" date="2020-05" db="EMBL/GenBank/DDBJ databases">
        <authorList>
            <person name="Chiriac C."/>
            <person name="Salcher M."/>
            <person name="Ghai R."/>
            <person name="Kavagutti S V."/>
        </authorList>
    </citation>
    <scope>NUCLEOTIDE SEQUENCE</scope>
</reference>
<evidence type="ECO:0000313" key="4">
    <source>
        <dbReference type="EMBL" id="CAB4930133.1"/>
    </source>
</evidence>
<evidence type="ECO:0000313" key="5">
    <source>
        <dbReference type="EMBL" id="CAB4965541.1"/>
    </source>
</evidence>
<name>A0A6J6ZIB1_9ZZZZ</name>
<evidence type="ECO:0000313" key="2">
    <source>
        <dbReference type="EMBL" id="CAB4712556.1"/>
    </source>
</evidence>
<dbReference type="EMBL" id="CAEZXD010000024">
    <property type="protein sequence ID" value="CAB4678376.1"/>
    <property type="molecule type" value="Genomic_DNA"/>
</dbReference>
<dbReference type="EMBL" id="CAFBNU010000007">
    <property type="protein sequence ID" value="CAB4965541.1"/>
    <property type="molecule type" value="Genomic_DNA"/>
</dbReference>
<protein>
    <submittedName>
        <fullName evidence="3">Unannotated protein</fullName>
    </submittedName>
</protein>
<evidence type="ECO:0000313" key="1">
    <source>
        <dbReference type="EMBL" id="CAB4678376.1"/>
    </source>
</evidence>
<evidence type="ECO:0000313" key="3">
    <source>
        <dbReference type="EMBL" id="CAB4819426.1"/>
    </source>
</evidence>
<dbReference type="AlphaFoldDB" id="A0A6J6ZIB1"/>
<dbReference type="EMBL" id="CAFBPT010000005">
    <property type="protein sequence ID" value="CAB5030024.1"/>
    <property type="molecule type" value="Genomic_DNA"/>
</dbReference>
<evidence type="ECO:0000313" key="6">
    <source>
        <dbReference type="EMBL" id="CAB5030024.1"/>
    </source>
</evidence>
<gene>
    <name evidence="1" type="ORF">UFOPK2343_00903</name>
    <name evidence="2" type="ORF">UFOPK2652_00893</name>
    <name evidence="3" type="ORF">UFOPK3128_00684</name>
    <name evidence="4" type="ORF">UFOPK3667_01262</name>
    <name evidence="5" type="ORF">UFOPK3880_00849</name>
    <name evidence="6" type="ORF">UFOPK4146_00873</name>
</gene>
<dbReference type="EMBL" id="CAEZYD010000012">
    <property type="protein sequence ID" value="CAB4712556.1"/>
    <property type="molecule type" value="Genomic_DNA"/>
</dbReference>
<organism evidence="3">
    <name type="scientific">freshwater metagenome</name>
    <dbReference type="NCBI Taxonomy" id="449393"/>
    <lineage>
        <taxon>unclassified sequences</taxon>
        <taxon>metagenomes</taxon>
        <taxon>ecological metagenomes</taxon>
    </lineage>
</organism>
<dbReference type="EMBL" id="CAFBMU010000020">
    <property type="protein sequence ID" value="CAB4930133.1"/>
    <property type="molecule type" value="Genomic_DNA"/>
</dbReference>
<accession>A0A6J6ZIB1</accession>